<protein>
    <submittedName>
        <fullName evidence="3">Uncharacterized protein</fullName>
    </submittedName>
</protein>
<evidence type="ECO:0000313" key="4">
    <source>
        <dbReference type="Proteomes" id="UP000475325"/>
    </source>
</evidence>
<organism evidence="3 5">
    <name type="scientific">Orbilia oligospora</name>
    <name type="common">Nematode-trapping fungus</name>
    <name type="synonym">Arthrobotrys oligospora</name>
    <dbReference type="NCBI Taxonomy" id="2813651"/>
    <lineage>
        <taxon>Eukaryota</taxon>
        <taxon>Fungi</taxon>
        <taxon>Dikarya</taxon>
        <taxon>Ascomycota</taxon>
        <taxon>Pezizomycotina</taxon>
        <taxon>Orbiliomycetes</taxon>
        <taxon>Orbiliales</taxon>
        <taxon>Orbiliaceae</taxon>
        <taxon>Orbilia</taxon>
    </lineage>
</organism>
<gene>
    <name evidence="2" type="ORF">TWF102_002702</name>
    <name evidence="3" type="ORF">TWF703_005223</name>
</gene>
<evidence type="ECO:0000313" key="5">
    <source>
        <dbReference type="Proteomes" id="UP000480548"/>
    </source>
</evidence>
<dbReference type="Proteomes" id="UP000480548">
    <property type="component" value="Unassembled WGS sequence"/>
</dbReference>
<proteinExistence type="predicted"/>
<name>A0A7C8NQY3_ORBOL</name>
<evidence type="ECO:0000256" key="1">
    <source>
        <dbReference type="SAM" id="MobiDB-lite"/>
    </source>
</evidence>
<dbReference type="AlphaFoldDB" id="A0A7C8NQY3"/>
<comment type="caution">
    <text evidence="3">The sequence shown here is derived from an EMBL/GenBank/DDBJ whole genome shotgun (WGS) entry which is preliminary data.</text>
</comment>
<accession>A0A7C8NQY3</accession>
<dbReference type="EMBL" id="WIQZ01000027">
    <property type="protein sequence ID" value="KAF3136903.1"/>
    <property type="molecule type" value="Genomic_DNA"/>
</dbReference>
<reference evidence="4 5" key="1">
    <citation type="submission" date="2019-06" db="EMBL/GenBank/DDBJ databases">
        <authorList>
            <person name="Palmer J.M."/>
        </authorList>
    </citation>
    <scope>NUCLEOTIDE SEQUENCE [LARGE SCALE GENOMIC DNA]</scope>
    <source>
        <strain evidence="2 4">TWF102</strain>
        <strain evidence="3 5">TWF703</strain>
    </source>
</reference>
<evidence type="ECO:0000313" key="3">
    <source>
        <dbReference type="EMBL" id="KAF3136903.1"/>
    </source>
</evidence>
<dbReference type="EMBL" id="WIQW01000015">
    <property type="protein sequence ID" value="KAF3104939.1"/>
    <property type="molecule type" value="Genomic_DNA"/>
</dbReference>
<evidence type="ECO:0000313" key="2">
    <source>
        <dbReference type="EMBL" id="KAF3104939.1"/>
    </source>
</evidence>
<dbReference type="Proteomes" id="UP000475325">
    <property type="component" value="Unassembled WGS sequence"/>
</dbReference>
<feature type="region of interest" description="Disordered" evidence="1">
    <location>
        <begin position="50"/>
        <end position="72"/>
    </location>
</feature>
<sequence>MAIPIPQDIVKIPRLAQRPKRYRLPQDTLKPEPNLLIFLLKSLKTRYASTPLDPPRNTWTPSPIPGNEISVISPTVSEGSATELCGSDW</sequence>